<dbReference type="HOGENOM" id="CLU_1409467_0_0_1"/>
<name>U9TXP7_RHIID</name>
<accession>U9TXP7</accession>
<gene>
    <name evidence="1" type="ORF">GLOINDRAFT_84510</name>
</gene>
<proteinExistence type="predicted"/>
<reference evidence="1" key="1">
    <citation type="submission" date="2013-07" db="EMBL/GenBank/DDBJ databases">
        <title>The genome of an arbuscular mycorrhizal fungus provides insights into the evolution of the oldest plant symbiosis.</title>
        <authorList>
            <consortium name="DOE Joint Genome Institute"/>
            <person name="Tisserant E."/>
            <person name="Malbreil M."/>
            <person name="Kuo A."/>
            <person name="Kohler A."/>
            <person name="Symeonidi A."/>
            <person name="Balestrini R."/>
            <person name="Charron P."/>
            <person name="Duensing N."/>
            <person name="Frei-dit-Frey N."/>
            <person name="Gianinazzi-Pearson V."/>
            <person name="Gilbert B."/>
            <person name="Handa Y."/>
            <person name="Hijri M."/>
            <person name="Kaul R."/>
            <person name="Kawaguchi M."/>
            <person name="Krajinski F."/>
            <person name="Lammers P."/>
            <person name="Lapierre D."/>
            <person name="Masclaux F.G."/>
            <person name="Murat C."/>
            <person name="Morin E."/>
            <person name="Ndikumana S."/>
            <person name="Pagni M."/>
            <person name="Petitpierre D."/>
            <person name="Requena N."/>
            <person name="Rosikiewicz P."/>
            <person name="Riley R."/>
            <person name="Saito K."/>
            <person name="San Clemente H."/>
            <person name="Shapiro H."/>
            <person name="van Tuinen D."/>
            <person name="Becard G."/>
            <person name="Bonfante P."/>
            <person name="Paszkowski U."/>
            <person name="Shachar-Hill Y."/>
            <person name="Young J.P."/>
            <person name="Sanders I.R."/>
            <person name="Henrissat B."/>
            <person name="Rensing S.A."/>
            <person name="Grigoriev I.V."/>
            <person name="Corradi N."/>
            <person name="Roux C."/>
            <person name="Martin F."/>
        </authorList>
    </citation>
    <scope>NUCLEOTIDE SEQUENCE</scope>
    <source>
        <strain evidence="1">DAOM 197198</strain>
    </source>
</reference>
<evidence type="ECO:0000313" key="1">
    <source>
        <dbReference type="EMBL" id="ESA12944.1"/>
    </source>
</evidence>
<dbReference type="EMBL" id="KI284390">
    <property type="protein sequence ID" value="ESA12944.1"/>
    <property type="molecule type" value="Genomic_DNA"/>
</dbReference>
<organism evidence="1">
    <name type="scientific">Rhizophagus irregularis (strain DAOM 181602 / DAOM 197198 / MUCL 43194)</name>
    <name type="common">Arbuscular mycorrhizal fungus</name>
    <name type="synonym">Glomus intraradices</name>
    <dbReference type="NCBI Taxonomy" id="747089"/>
    <lineage>
        <taxon>Eukaryota</taxon>
        <taxon>Fungi</taxon>
        <taxon>Fungi incertae sedis</taxon>
        <taxon>Mucoromycota</taxon>
        <taxon>Glomeromycotina</taxon>
        <taxon>Glomeromycetes</taxon>
        <taxon>Glomerales</taxon>
        <taxon>Glomeraceae</taxon>
        <taxon>Rhizophagus</taxon>
    </lineage>
</organism>
<dbReference type="AlphaFoldDB" id="U9TXP7"/>
<protein>
    <submittedName>
        <fullName evidence="1">Uncharacterized protein</fullName>
    </submittedName>
</protein>
<sequence>MDKYNKRLHSYQKFLDKFSIEKDRNISDDMKRREKVFKVLGSNLKADVHIPEVYGLWTQLVDICPITVAGQPENLVMYTSPSVCNSDANHTERRLILFMESVDMIFVKVCITIFLILINIRKRQKVNYGYGVETDFYIVMIIPLTVNIFSFLGTLFIFYRTFLRWKYDRKYILLSSRFPFYIAIMGNYFKNCL</sequence>